<accession>A0A9P7RLG5</accession>
<dbReference type="RefSeq" id="XP_043002008.1">
    <property type="nucleotide sequence ID" value="XM_043160053.1"/>
</dbReference>
<dbReference type="EMBL" id="CM032191">
    <property type="protein sequence ID" value="KAG7085537.1"/>
    <property type="molecule type" value="Genomic_DNA"/>
</dbReference>
<dbReference type="KEGG" id="more:E1B28_003095"/>
<sequence>MPMLTTIALHRFDSTPDEFQARGVYAANANPHRDLTPLDYSKLPAEYLTALGGTTRITKGFPRFICAKERWSKNINLAMLQAVDLDRGRWLACII</sequence>
<reference evidence="1" key="1">
    <citation type="journal article" date="2021" name="Genome Biol. Evol.">
        <title>The assembled and annotated genome of the fairy-ring fungus Marasmius oreades.</title>
        <authorList>
            <person name="Hiltunen M."/>
            <person name="Ament-Velasquez S.L."/>
            <person name="Johannesson H."/>
        </authorList>
    </citation>
    <scope>NUCLEOTIDE SEQUENCE</scope>
    <source>
        <strain evidence="1">03SP1</strain>
    </source>
</reference>
<gene>
    <name evidence="1" type="ORF">E1B28_003095</name>
</gene>
<organism evidence="1 2">
    <name type="scientific">Marasmius oreades</name>
    <name type="common">fairy-ring Marasmius</name>
    <dbReference type="NCBI Taxonomy" id="181124"/>
    <lineage>
        <taxon>Eukaryota</taxon>
        <taxon>Fungi</taxon>
        <taxon>Dikarya</taxon>
        <taxon>Basidiomycota</taxon>
        <taxon>Agaricomycotina</taxon>
        <taxon>Agaricomycetes</taxon>
        <taxon>Agaricomycetidae</taxon>
        <taxon>Agaricales</taxon>
        <taxon>Marasmiineae</taxon>
        <taxon>Marasmiaceae</taxon>
        <taxon>Marasmius</taxon>
    </lineage>
</organism>
<name>A0A9P7RLG5_9AGAR</name>
<proteinExistence type="predicted"/>
<dbReference type="Proteomes" id="UP001049176">
    <property type="component" value="Chromosome 11"/>
</dbReference>
<keyword evidence="2" id="KW-1185">Reference proteome</keyword>
<evidence type="ECO:0000313" key="1">
    <source>
        <dbReference type="EMBL" id="KAG7085537.1"/>
    </source>
</evidence>
<dbReference type="GeneID" id="66072171"/>
<comment type="caution">
    <text evidence="1">The sequence shown here is derived from an EMBL/GenBank/DDBJ whole genome shotgun (WGS) entry which is preliminary data.</text>
</comment>
<protein>
    <submittedName>
        <fullName evidence="1">Uncharacterized protein</fullName>
    </submittedName>
</protein>
<evidence type="ECO:0000313" key="2">
    <source>
        <dbReference type="Proteomes" id="UP001049176"/>
    </source>
</evidence>
<dbReference type="AlphaFoldDB" id="A0A9P7RLG5"/>